<name>A0A1I5SMX6_9BACT</name>
<dbReference type="STRING" id="1465490.SAMN05444277_101830"/>
<dbReference type="OrthoDB" id="6014523at2"/>
<feature type="chain" id="PRO_5011716829" description="DUF5077 domain-containing protein" evidence="1">
    <location>
        <begin position="23"/>
        <end position="428"/>
    </location>
</feature>
<keyword evidence="4" id="KW-1185">Reference proteome</keyword>
<dbReference type="RefSeq" id="WP_090654721.1">
    <property type="nucleotide sequence ID" value="NZ_FOXQ01000001.1"/>
</dbReference>
<feature type="signal peptide" evidence="1">
    <location>
        <begin position="1"/>
        <end position="22"/>
    </location>
</feature>
<dbReference type="InterPro" id="IPR031712">
    <property type="entry name" value="DUF5077"/>
</dbReference>
<accession>A0A1I5SMX6</accession>
<evidence type="ECO:0000313" key="3">
    <source>
        <dbReference type="EMBL" id="SFP71666.1"/>
    </source>
</evidence>
<gene>
    <name evidence="3" type="ORF">SAMN05444277_101830</name>
</gene>
<evidence type="ECO:0000256" key="1">
    <source>
        <dbReference type="SAM" id="SignalP"/>
    </source>
</evidence>
<dbReference type="Proteomes" id="UP000199031">
    <property type="component" value="Unassembled WGS sequence"/>
</dbReference>
<dbReference type="AlphaFoldDB" id="A0A1I5SMX6"/>
<proteinExistence type="predicted"/>
<dbReference type="Pfam" id="PF16871">
    <property type="entry name" value="DUF5077"/>
    <property type="match status" value="1"/>
</dbReference>
<sequence length="428" mass="48071">MNLFIKIPAILFALLFANNVMAQTYTDTIPLGGNAYTNAPAAITDDGLTSWASPSTITSIYFRINVPQTFDVSLRMQAPKGKSEISVSANNTTFKKQFQQPVSGVVHIGKFNIAKPGYVKIDLKGISKTGNVYADVSDLIIQYTKKDTGIVYVKHGSSFHFGRRGPSVHLRYDVPENLKNNISWFYNELTIPEGNDKPGSYFMADGFGEGYFGMQVNSETERRILFSVWSPFDTDDPKSIPDSMKIVLLKKGEAVNTNNFGGEGSGGQSFMRFNWKAGNTYGFLLHAEPDSIHRTTAYTAYFKDIAAAKWYLIASFKRPQTTTYITHLYSFLENFIPETGNETRMGFYKNQWIANNSGEWHELINATFTIDATAKGGYRKDYAGGVDGDKFFLKNDGFFNEFVQPYQSFKRHASNKKPEIIFAQLPQQ</sequence>
<keyword evidence="1" id="KW-0732">Signal</keyword>
<organism evidence="3 4">
    <name type="scientific">Parafilimonas terrae</name>
    <dbReference type="NCBI Taxonomy" id="1465490"/>
    <lineage>
        <taxon>Bacteria</taxon>
        <taxon>Pseudomonadati</taxon>
        <taxon>Bacteroidota</taxon>
        <taxon>Chitinophagia</taxon>
        <taxon>Chitinophagales</taxon>
        <taxon>Chitinophagaceae</taxon>
        <taxon>Parafilimonas</taxon>
    </lineage>
</organism>
<dbReference type="InterPro" id="IPR021862">
    <property type="entry name" value="DUF3472"/>
</dbReference>
<feature type="domain" description="DUF5077" evidence="2">
    <location>
        <begin position="29"/>
        <end position="144"/>
    </location>
</feature>
<dbReference type="EMBL" id="FOXQ01000001">
    <property type="protein sequence ID" value="SFP71666.1"/>
    <property type="molecule type" value="Genomic_DNA"/>
</dbReference>
<reference evidence="3 4" key="1">
    <citation type="submission" date="2016-10" db="EMBL/GenBank/DDBJ databases">
        <authorList>
            <person name="de Groot N.N."/>
        </authorList>
    </citation>
    <scope>NUCLEOTIDE SEQUENCE [LARGE SCALE GENOMIC DNA]</scope>
    <source>
        <strain evidence="3 4">DSM 28286</strain>
    </source>
</reference>
<evidence type="ECO:0000259" key="2">
    <source>
        <dbReference type="Pfam" id="PF16871"/>
    </source>
</evidence>
<protein>
    <recommendedName>
        <fullName evidence="2">DUF5077 domain-containing protein</fullName>
    </recommendedName>
</protein>
<dbReference type="Pfam" id="PF11958">
    <property type="entry name" value="DUF3472"/>
    <property type="match status" value="1"/>
</dbReference>
<evidence type="ECO:0000313" key="4">
    <source>
        <dbReference type="Proteomes" id="UP000199031"/>
    </source>
</evidence>